<dbReference type="PROSITE" id="PS50102">
    <property type="entry name" value="RRM"/>
    <property type="match status" value="1"/>
</dbReference>
<comment type="caution">
    <text evidence="4">The sequence shown here is derived from an EMBL/GenBank/DDBJ whole genome shotgun (WGS) entry which is preliminary data.</text>
</comment>
<dbReference type="GO" id="GO:0003723">
    <property type="term" value="F:RNA binding"/>
    <property type="evidence" value="ECO:0007669"/>
    <property type="project" value="UniProtKB-UniRule"/>
</dbReference>
<dbReference type="GO" id="GO:0000380">
    <property type="term" value="P:alternative mRNA splicing, via spliceosome"/>
    <property type="evidence" value="ECO:0007669"/>
    <property type="project" value="TreeGrafter"/>
</dbReference>
<dbReference type="AlphaFoldDB" id="A0A3S4ZEL1"/>
<dbReference type="GO" id="GO:0006376">
    <property type="term" value="P:mRNA splice site recognition"/>
    <property type="evidence" value="ECO:0007669"/>
    <property type="project" value="TreeGrafter"/>
</dbReference>
<proteinExistence type="predicted"/>
<dbReference type="InterPro" id="IPR035979">
    <property type="entry name" value="RBD_domain_sf"/>
</dbReference>
<evidence type="ECO:0000256" key="2">
    <source>
        <dbReference type="SAM" id="MobiDB-lite"/>
    </source>
</evidence>
<dbReference type="OrthoDB" id="20943at2759"/>
<evidence type="ECO:0000313" key="4">
    <source>
        <dbReference type="EMBL" id="VEL09538.1"/>
    </source>
</evidence>
<dbReference type="InterPro" id="IPR000504">
    <property type="entry name" value="RRM_dom"/>
</dbReference>
<evidence type="ECO:0000256" key="1">
    <source>
        <dbReference type="PROSITE-ProRule" id="PRU00176"/>
    </source>
</evidence>
<keyword evidence="1" id="KW-0694">RNA-binding</keyword>
<dbReference type="GO" id="GO:0000381">
    <property type="term" value="P:regulation of alternative mRNA splicing, via spliceosome"/>
    <property type="evidence" value="ECO:0007669"/>
    <property type="project" value="TreeGrafter"/>
</dbReference>
<dbReference type="InterPro" id="IPR012677">
    <property type="entry name" value="Nucleotide-bd_a/b_plait_sf"/>
</dbReference>
<keyword evidence="5" id="KW-1185">Reference proteome</keyword>
<feature type="region of interest" description="Disordered" evidence="2">
    <location>
        <begin position="181"/>
        <end position="220"/>
    </location>
</feature>
<evidence type="ECO:0000259" key="3">
    <source>
        <dbReference type="PROSITE" id="PS50102"/>
    </source>
</evidence>
<dbReference type="GO" id="GO:0071011">
    <property type="term" value="C:precatalytic spliceosome"/>
    <property type="evidence" value="ECO:0007669"/>
    <property type="project" value="TreeGrafter"/>
</dbReference>
<protein>
    <recommendedName>
        <fullName evidence="3">RRM domain-containing protein</fullName>
    </recommendedName>
</protein>
<dbReference type="Pfam" id="PF00076">
    <property type="entry name" value="RRM_1"/>
    <property type="match status" value="1"/>
</dbReference>
<dbReference type="PANTHER" id="PTHR47330">
    <property type="entry name" value="POLY(U)-BINDING-SPLICING FACTOR PUF60-B-RELATED"/>
    <property type="match status" value="1"/>
</dbReference>
<dbReference type="InterPro" id="IPR051974">
    <property type="entry name" value="PUF60_regulator"/>
</dbReference>
<name>A0A3S4ZEL1_9PLAT</name>
<feature type="region of interest" description="Disordered" evidence="2">
    <location>
        <begin position="267"/>
        <end position="297"/>
    </location>
</feature>
<dbReference type="Gene3D" id="3.30.70.330">
    <property type="match status" value="1"/>
</dbReference>
<organism evidence="4 5">
    <name type="scientific">Protopolystoma xenopodis</name>
    <dbReference type="NCBI Taxonomy" id="117903"/>
    <lineage>
        <taxon>Eukaryota</taxon>
        <taxon>Metazoa</taxon>
        <taxon>Spiralia</taxon>
        <taxon>Lophotrochozoa</taxon>
        <taxon>Platyhelminthes</taxon>
        <taxon>Monogenea</taxon>
        <taxon>Polyopisthocotylea</taxon>
        <taxon>Polystomatidea</taxon>
        <taxon>Polystomatidae</taxon>
        <taxon>Protopolystoma</taxon>
    </lineage>
</organism>
<dbReference type="SUPFAM" id="SSF54928">
    <property type="entry name" value="RNA-binding domain, RBD"/>
    <property type="match status" value="1"/>
</dbReference>
<dbReference type="GO" id="GO:0071013">
    <property type="term" value="C:catalytic step 2 spliceosome"/>
    <property type="evidence" value="ECO:0007669"/>
    <property type="project" value="TreeGrafter"/>
</dbReference>
<feature type="compositionally biased region" description="Low complexity" evidence="2">
    <location>
        <begin position="278"/>
        <end position="291"/>
    </location>
</feature>
<reference evidence="4" key="1">
    <citation type="submission" date="2018-11" db="EMBL/GenBank/DDBJ databases">
        <authorList>
            <consortium name="Pathogen Informatics"/>
        </authorList>
    </citation>
    <scope>NUCLEOTIDE SEQUENCE</scope>
</reference>
<feature type="compositionally biased region" description="Acidic residues" evidence="2">
    <location>
        <begin position="201"/>
        <end position="219"/>
    </location>
</feature>
<dbReference type="PANTHER" id="PTHR47330:SF1">
    <property type="entry name" value="POLY(U)-BINDING-SPLICING FACTOR PUF60"/>
    <property type="match status" value="1"/>
</dbReference>
<feature type="domain" description="RRM" evidence="3">
    <location>
        <begin position="11"/>
        <end position="60"/>
    </location>
</feature>
<dbReference type="EMBL" id="CAAALY010006574">
    <property type="protein sequence ID" value="VEL09538.1"/>
    <property type="molecule type" value="Genomic_DNA"/>
</dbReference>
<accession>A0A3S4ZEL1</accession>
<gene>
    <name evidence="4" type="ORF">PXEA_LOCUS2978</name>
</gene>
<evidence type="ECO:0000313" key="5">
    <source>
        <dbReference type="Proteomes" id="UP000784294"/>
    </source>
</evidence>
<dbReference type="Proteomes" id="UP000784294">
    <property type="component" value="Unassembled WGS sequence"/>
</dbReference>
<sequence>MSSVYFWLSDRLLSDPALLGRHRGFGYIEYETEQSSNDAVSSMNGFDLGGQCLRVCKAISPPEGYNVIQTNPSNLPPATAVAAASATAKIPANVQGPSDQQSLINQLLLLQNEKIQSALASAAAPETGNASIDPTLTPEARPNASLTAFDSRTYAAMLSFSGSSPINCHSQPVGLEVENSWSGEARKPSDNFSIPFHDGEISELPEEGPEMDESEDSDNDFPCKDVDHRLPTFPINQPGLRLGNWESIEANESDAVEFSQISQMPLPPPAVKANSNIPTQLPTPLIPPSISEVISDD</sequence>